<evidence type="ECO:0000313" key="3">
    <source>
        <dbReference type="EMBL" id="EHQ28344.1"/>
    </source>
</evidence>
<dbReference type="InterPro" id="IPR023346">
    <property type="entry name" value="Lysozyme-like_dom_sf"/>
</dbReference>
<dbReference type="AlphaFoldDB" id="H1Y516"/>
<dbReference type="SUPFAM" id="SSF54106">
    <property type="entry name" value="LysM domain"/>
    <property type="match status" value="2"/>
</dbReference>
<dbReference type="EMBL" id="CM001403">
    <property type="protein sequence ID" value="EHQ28344.1"/>
    <property type="molecule type" value="Genomic_DNA"/>
</dbReference>
<sequence>MKKFSTCVIALLLLHSVKAESFHPLKKINTDSGAYTASVQFNKANPKVIDTTFVPDVADNIMASYQNMVYKRRLDSLQKDVPLDYNQYVQSYIDIYTAPHRKESISKILGLTKYYFPIYEKAFRDAGIPEEIKFLSVVESALDPNAVSRVGATGPWQFMFATAKLYGLTMDNYVDERRDPIQASYAAAAYIKDAYQDFGDWLVAIASYNCGKGAITRAIQKAGASDFWSIRPFLPVETRNYVPAYIAISYVMSYYGKHNIVAGQCDFSVKTDTILVNKYVALSDIAKVLNLDIREVSILNPQYKKQIINGTDAAPKRLVIPQIDKARFALLYDALNNPAVSPNQFEAVRASFNESSVRAVKRREREMPSFHTVKRGESLASIADKFGVEVQDLKVWNKLHKTKVQPGTELRVSAPSSSEDKYSSPKAKELKSVLTYKVKSGDTLSQIAEKFDGSVERIKALNGLKKGTLQPGMILKISKG</sequence>
<dbReference type="PANTHER" id="PTHR33734:SF22">
    <property type="entry name" value="MEMBRANE-BOUND LYTIC MUREIN TRANSGLYCOSYLASE D"/>
    <property type="match status" value="1"/>
</dbReference>
<dbReference type="Pfam" id="PF01476">
    <property type="entry name" value="LysM"/>
    <property type="match status" value="2"/>
</dbReference>
<dbReference type="eggNOG" id="COG0741">
    <property type="taxonomic scope" value="Bacteria"/>
</dbReference>
<protein>
    <submittedName>
        <fullName evidence="3">Lytic transglycosylase catalytic</fullName>
    </submittedName>
</protein>
<feature type="domain" description="LysM" evidence="2">
    <location>
        <begin position="434"/>
        <end position="477"/>
    </location>
</feature>
<evidence type="ECO:0000256" key="1">
    <source>
        <dbReference type="SAM" id="SignalP"/>
    </source>
</evidence>
<accession>H1Y516</accession>
<keyword evidence="4" id="KW-1185">Reference proteome</keyword>
<dbReference type="Pfam" id="PF01464">
    <property type="entry name" value="SLT"/>
    <property type="match status" value="1"/>
</dbReference>
<dbReference type="Proteomes" id="UP000002774">
    <property type="component" value="Chromosome"/>
</dbReference>
<dbReference type="OrthoDB" id="9815002at2"/>
<dbReference type="eggNOG" id="COG1388">
    <property type="taxonomic scope" value="Bacteria"/>
</dbReference>
<proteinExistence type="predicted"/>
<dbReference type="InterPro" id="IPR008258">
    <property type="entry name" value="Transglycosylase_SLT_dom_1"/>
</dbReference>
<dbReference type="InterPro" id="IPR018392">
    <property type="entry name" value="LysM"/>
</dbReference>
<dbReference type="PANTHER" id="PTHR33734">
    <property type="entry name" value="LYSM DOMAIN-CONTAINING GPI-ANCHORED PROTEIN 2"/>
    <property type="match status" value="1"/>
</dbReference>
<dbReference type="PROSITE" id="PS51782">
    <property type="entry name" value="LYSM"/>
    <property type="match status" value="2"/>
</dbReference>
<dbReference type="Gene3D" id="3.10.350.10">
    <property type="entry name" value="LysM domain"/>
    <property type="match status" value="2"/>
</dbReference>
<feature type="signal peptide" evidence="1">
    <location>
        <begin position="1"/>
        <end position="19"/>
    </location>
</feature>
<dbReference type="CDD" id="cd16894">
    <property type="entry name" value="MltD-like"/>
    <property type="match status" value="1"/>
</dbReference>
<dbReference type="SMART" id="SM00257">
    <property type="entry name" value="LysM"/>
    <property type="match status" value="2"/>
</dbReference>
<reference evidence="3" key="1">
    <citation type="submission" date="2011-09" db="EMBL/GenBank/DDBJ databases">
        <title>The permanent draft genome of Mucilaginibacter paludis DSM 18603.</title>
        <authorList>
            <consortium name="US DOE Joint Genome Institute (JGI-PGF)"/>
            <person name="Lucas S."/>
            <person name="Han J."/>
            <person name="Lapidus A."/>
            <person name="Bruce D."/>
            <person name="Goodwin L."/>
            <person name="Pitluck S."/>
            <person name="Peters L."/>
            <person name="Kyrpides N."/>
            <person name="Mavromatis K."/>
            <person name="Ivanova N."/>
            <person name="Mikhailova N."/>
            <person name="Held B."/>
            <person name="Detter J.C."/>
            <person name="Tapia R."/>
            <person name="Han C."/>
            <person name="Land M."/>
            <person name="Hauser L."/>
            <person name="Markowitz V."/>
            <person name="Cheng J.-F."/>
            <person name="Hugenholtz P."/>
            <person name="Woyke T."/>
            <person name="Wu D."/>
            <person name="Tindall B."/>
            <person name="Brambilla E."/>
            <person name="Klenk H.-P."/>
            <person name="Eisen J.A."/>
        </authorList>
    </citation>
    <scope>NUCLEOTIDE SEQUENCE [LARGE SCALE GENOMIC DNA]</scope>
    <source>
        <strain evidence="3">DSM 18603</strain>
    </source>
</reference>
<dbReference type="HOGENOM" id="CLU_009520_1_0_10"/>
<feature type="domain" description="LysM" evidence="2">
    <location>
        <begin position="369"/>
        <end position="412"/>
    </location>
</feature>
<dbReference type="InterPro" id="IPR036779">
    <property type="entry name" value="LysM_dom_sf"/>
</dbReference>
<evidence type="ECO:0000313" key="4">
    <source>
        <dbReference type="Proteomes" id="UP000002774"/>
    </source>
</evidence>
<dbReference type="STRING" id="714943.Mucpa_4253"/>
<dbReference type="SUPFAM" id="SSF53955">
    <property type="entry name" value="Lysozyme-like"/>
    <property type="match status" value="1"/>
</dbReference>
<dbReference type="CDD" id="cd00118">
    <property type="entry name" value="LysM"/>
    <property type="match status" value="2"/>
</dbReference>
<dbReference type="RefSeq" id="WP_008509130.1">
    <property type="nucleotide sequence ID" value="NZ_CM001403.1"/>
</dbReference>
<keyword evidence="1" id="KW-0732">Signal</keyword>
<evidence type="ECO:0000259" key="2">
    <source>
        <dbReference type="PROSITE" id="PS51782"/>
    </source>
</evidence>
<organism evidence="3 4">
    <name type="scientific">Mucilaginibacter paludis DSM 18603</name>
    <dbReference type="NCBI Taxonomy" id="714943"/>
    <lineage>
        <taxon>Bacteria</taxon>
        <taxon>Pseudomonadati</taxon>
        <taxon>Bacteroidota</taxon>
        <taxon>Sphingobacteriia</taxon>
        <taxon>Sphingobacteriales</taxon>
        <taxon>Sphingobacteriaceae</taxon>
        <taxon>Mucilaginibacter</taxon>
    </lineage>
</organism>
<dbReference type="Gene3D" id="1.10.530.10">
    <property type="match status" value="1"/>
</dbReference>
<name>H1Y516_9SPHI</name>
<gene>
    <name evidence="3" type="ORF">Mucpa_4253</name>
</gene>
<feature type="chain" id="PRO_5003558775" evidence="1">
    <location>
        <begin position="20"/>
        <end position="480"/>
    </location>
</feature>